<name>A0A0V0Y6Y0_TRIPS</name>
<proteinExistence type="predicted"/>
<evidence type="ECO:0000313" key="2">
    <source>
        <dbReference type="Proteomes" id="UP000054815"/>
    </source>
</evidence>
<comment type="caution">
    <text evidence="1">The sequence shown here is derived from an EMBL/GenBank/DDBJ whole genome shotgun (WGS) entry which is preliminary data.</text>
</comment>
<sequence>MGKRKKASTPSLMKFFQLVHKIQCRLTRRGKVRTMFYASGSQSVGRDPLHLCVVATGISTKADK</sequence>
<evidence type="ECO:0000313" key="1">
    <source>
        <dbReference type="EMBL" id="KRX95449.1"/>
    </source>
</evidence>
<reference evidence="1 2" key="1">
    <citation type="submission" date="2015-01" db="EMBL/GenBank/DDBJ databases">
        <title>Evolution of Trichinella species and genotypes.</title>
        <authorList>
            <person name="Korhonen P.K."/>
            <person name="Edoardo P."/>
            <person name="Giuseppe L.R."/>
            <person name="Gasser R.B."/>
        </authorList>
    </citation>
    <scope>NUCLEOTIDE SEQUENCE [LARGE SCALE GENOMIC DNA]</scope>
    <source>
        <strain evidence="1">ISS141</strain>
    </source>
</reference>
<protein>
    <submittedName>
        <fullName evidence="1">Uncharacterized protein</fullName>
    </submittedName>
</protein>
<dbReference type="AlphaFoldDB" id="A0A0V0Y6Y0"/>
<gene>
    <name evidence="1" type="ORF">T4E_182</name>
</gene>
<dbReference type="Proteomes" id="UP000054815">
    <property type="component" value="Unassembled WGS sequence"/>
</dbReference>
<organism evidence="1 2">
    <name type="scientific">Trichinella pseudospiralis</name>
    <name type="common">Parasitic roundworm</name>
    <dbReference type="NCBI Taxonomy" id="6337"/>
    <lineage>
        <taxon>Eukaryota</taxon>
        <taxon>Metazoa</taxon>
        <taxon>Ecdysozoa</taxon>
        <taxon>Nematoda</taxon>
        <taxon>Enoplea</taxon>
        <taxon>Dorylaimia</taxon>
        <taxon>Trichinellida</taxon>
        <taxon>Trichinellidae</taxon>
        <taxon>Trichinella</taxon>
    </lineage>
</organism>
<dbReference type="EMBL" id="JYDU01000056">
    <property type="protein sequence ID" value="KRX95449.1"/>
    <property type="molecule type" value="Genomic_DNA"/>
</dbReference>
<accession>A0A0V0Y6Y0</accession>